<evidence type="ECO:0000313" key="1">
    <source>
        <dbReference type="EMBL" id="MFC0180031.1"/>
    </source>
</evidence>
<name>A0ABV6CCL3_9GAMM</name>
<reference evidence="1 2" key="1">
    <citation type="submission" date="2024-09" db="EMBL/GenBank/DDBJ databases">
        <authorList>
            <person name="Sun Q."/>
            <person name="Mori K."/>
        </authorList>
    </citation>
    <scope>NUCLEOTIDE SEQUENCE [LARGE SCALE GENOMIC DNA]</scope>
    <source>
        <strain evidence="1 2">CCM 8545</strain>
    </source>
</reference>
<dbReference type="RefSeq" id="WP_385877145.1">
    <property type="nucleotide sequence ID" value="NZ_JBHLXE010000089.1"/>
</dbReference>
<dbReference type="Proteomes" id="UP001589758">
    <property type="component" value="Unassembled WGS sequence"/>
</dbReference>
<organism evidence="1 2">
    <name type="scientific">Thorsellia kenyensis</name>
    <dbReference type="NCBI Taxonomy" id="1549888"/>
    <lineage>
        <taxon>Bacteria</taxon>
        <taxon>Pseudomonadati</taxon>
        <taxon>Pseudomonadota</taxon>
        <taxon>Gammaproteobacteria</taxon>
        <taxon>Enterobacterales</taxon>
        <taxon>Thorselliaceae</taxon>
        <taxon>Thorsellia</taxon>
    </lineage>
</organism>
<accession>A0ABV6CCL3</accession>
<proteinExistence type="predicted"/>
<gene>
    <name evidence="1" type="ORF">ACFFIT_08060</name>
</gene>
<comment type="caution">
    <text evidence="1">The sequence shown here is derived from an EMBL/GenBank/DDBJ whole genome shotgun (WGS) entry which is preliminary data.</text>
</comment>
<dbReference type="EMBL" id="JBHLXE010000089">
    <property type="protein sequence ID" value="MFC0180031.1"/>
    <property type="molecule type" value="Genomic_DNA"/>
</dbReference>
<protein>
    <submittedName>
        <fullName evidence="1">Uncharacterized protein</fullName>
    </submittedName>
</protein>
<sequence length="88" mass="10626">MRLLAKENKGLIPIDLVGKGKNNAQHYDHERTINLARLFNKYVWGKIWLYALLNYGYPSFINQRNKDEDHDNHLHMQWYKPIVKNFEK</sequence>
<keyword evidence="2" id="KW-1185">Reference proteome</keyword>
<evidence type="ECO:0000313" key="2">
    <source>
        <dbReference type="Proteomes" id="UP001589758"/>
    </source>
</evidence>